<dbReference type="GO" id="GO:0008270">
    <property type="term" value="F:zinc ion binding"/>
    <property type="evidence" value="ECO:0007669"/>
    <property type="project" value="InterPro"/>
</dbReference>
<dbReference type="SUPFAM" id="SSF53927">
    <property type="entry name" value="Cytidine deaminase-like"/>
    <property type="match status" value="1"/>
</dbReference>
<accession>A0A1G2GRN7</accession>
<dbReference type="Proteomes" id="UP000179106">
    <property type="component" value="Unassembled WGS sequence"/>
</dbReference>
<dbReference type="PANTHER" id="PTHR11086:SF18">
    <property type="entry name" value="DEOXYCYTIDYLATE DEAMINASE"/>
    <property type="match status" value="1"/>
</dbReference>
<feature type="domain" description="CMP/dCMP-type deaminase" evidence="5">
    <location>
        <begin position="135"/>
        <end position="263"/>
    </location>
</feature>
<dbReference type="Gene3D" id="3.40.140.10">
    <property type="entry name" value="Cytidine Deaminase, domain 2"/>
    <property type="match status" value="1"/>
</dbReference>
<proteinExistence type="inferred from homology"/>
<evidence type="ECO:0000256" key="3">
    <source>
        <dbReference type="ARBA" id="ARBA00022801"/>
    </source>
</evidence>
<evidence type="ECO:0000256" key="4">
    <source>
        <dbReference type="ARBA" id="ARBA00022833"/>
    </source>
</evidence>
<dbReference type="EMBL" id="MHNW01000046">
    <property type="protein sequence ID" value="OGZ52478.1"/>
    <property type="molecule type" value="Genomic_DNA"/>
</dbReference>
<comment type="similarity">
    <text evidence="1">Belongs to the cytidine and deoxycytidylate deaminase family.</text>
</comment>
<evidence type="ECO:0000256" key="1">
    <source>
        <dbReference type="ARBA" id="ARBA00006576"/>
    </source>
</evidence>
<protein>
    <recommendedName>
        <fullName evidence="5">CMP/dCMP-type deaminase domain-containing protein</fullName>
    </recommendedName>
</protein>
<reference evidence="6 7" key="1">
    <citation type="journal article" date="2016" name="Nat. Commun.">
        <title>Thousands of microbial genomes shed light on interconnected biogeochemical processes in an aquifer system.</title>
        <authorList>
            <person name="Anantharaman K."/>
            <person name="Brown C.T."/>
            <person name="Hug L.A."/>
            <person name="Sharon I."/>
            <person name="Castelle C.J."/>
            <person name="Probst A.J."/>
            <person name="Thomas B.C."/>
            <person name="Singh A."/>
            <person name="Wilkins M.J."/>
            <person name="Karaoz U."/>
            <person name="Brodie E.L."/>
            <person name="Williams K.H."/>
            <person name="Hubbard S.S."/>
            <person name="Banfield J.F."/>
        </authorList>
    </citation>
    <scope>NUCLEOTIDE SEQUENCE [LARGE SCALE GENOMIC DNA]</scope>
</reference>
<keyword evidence="4" id="KW-0862">Zinc</keyword>
<dbReference type="GO" id="GO:0005737">
    <property type="term" value="C:cytoplasm"/>
    <property type="evidence" value="ECO:0007669"/>
    <property type="project" value="TreeGrafter"/>
</dbReference>
<dbReference type="PROSITE" id="PS00903">
    <property type="entry name" value="CYT_DCMP_DEAMINASES_1"/>
    <property type="match status" value="1"/>
</dbReference>
<dbReference type="InterPro" id="IPR016192">
    <property type="entry name" value="APOBEC/CMP_deaminase_Zn-bd"/>
</dbReference>
<gene>
    <name evidence="6" type="ORF">A3B25_03175</name>
</gene>
<name>A0A1G2GRN7_9BACT</name>
<dbReference type="PANTHER" id="PTHR11086">
    <property type="entry name" value="DEOXYCYTIDYLATE DEAMINASE-RELATED"/>
    <property type="match status" value="1"/>
</dbReference>
<dbReference type="PROSITE" id="PS51747">
    <property type="entry name" value="CYT_DCMP_DEAMINASES_2"/>
    <property type="match status" value="1"/>
</dbReference>
<organism evidence="6 7">
    <name type="scientific">Candidatus Ryanbacteria bacterium RIFCSPLOWO2_01_FULL_48_26</name>
    <dbReference type="NCBI Taxonomy" id="1802126"/>
    <lineage>
        <taxon>Bacteria</taxon>
        <taxon>Candidatus Ryaniibacteriota</taxon>
    </lineage>
</organism>
<dbReference type="STRING" id="1802126.A3B25_03175"/>
<dbReference type="InterPro" id="IPR015517">
    <property type="entry name" value="dCMP_deaminase-rel"/>
</dbReference>
<dbReference type="AlphaFoldDB" id="A0A1G2GRN7"/>
<sequence length="274" mass="31459">MKPCLVLYMPVIHDGYRQLLRAYEKKVARLYILGASLIHEHKYLVREIRALPPNDVRDILRTTTQFPFIKVLGRRRICALRDTYIITADEQITRRIAKRYFRRSRVRYVKSFLRWDESSVDTKAPTKYDRTSHAKNDRLLMQMARREAEKSSDWWRHVGAIVPLRSKMLVAHNEHVPSEYAQYAYGDIRDFIPAGTKSDVCSAIHAEKNLIAQAARDGISLLGRSLYVTTFPCSDCARVIAYAGIKQCFFGGGHASFDGVGVLKAYGVELIFVK</sequence>
<comment type="caution">
    <text evidence="6">The sequence shown here is derived from an EMBL/GenBank/DDBJ whole genome shotgun (WGS) entry which is preliminary data.</text>
</comment>
<dbReference type="InterPro" id="IPR016193">
    <property type="entry name" value="Cytidine_deaminase-like"/>
</dbReference>
<keyword evidence="2" id="KW-0479">Metal-binding</keyword>
<evidence type="ECO:0000256" key="2">
    <source>
        <dbReference type="ARBA" id="ARBA00022723"/>
    </source>
</evidence>
<keyword evidence="3" id="KW-0378">Hydrolase</keyword>
<dbReference type="Pfam" id="PF00383">
    <property type="entry name" value="dCMP_cyt_deam_1"/>
    <property type="match status" value="1"/>
</dbReference>
<dbReference type="InterPro" id="IPR002125">
    <property type="entry name" value="CMP_dCMP_dom"/>
</dbReference>
<dbReference type="GO" id="GO:0004132">
    <property type="term" value="F:dCMP deaminase activity"/>
    <property type="evidence" value="ECO:0007669"/>
    <property type="project" value="TreeGrafter"/>
</dbReference>
<evidence type="ECO:0000259" key="5">
    <source>
        <dbReference type="PROSITE" id="PS51747"/>
    </source>
</evidence>
<evidence type="ECO:0000313" key="6">
    <source>
        <dbReference type="EMBL" id="OGZ52478.1"/>
    </source>
</evidence>
<evidence type="ECO:0000313" key="7">
    <source>
        <dbReference type="Proteomes" id="UP000179106"/>
    </source>
</evidence>